<evidence type="ECO:0000256" key="6">
    <source>
        <dbReference type="ARBA" id="ARBA00050776"/>
    </source>
</evidence>
<evidence type="ECO:0000313" key="11">
    <source>
        <dbReference type="Proteomes" id="UP001501822"/>
    </source>
</evidence>
<evidence type="ECO:0000256" key="5">
    <source>
        <dbReference type="ARBA" id="ARBA00022898"/>
    </source>
</evidence>
<comment type="similarity">
    <text evidence="2 8">Belongs to the class-V pyridoxal-phosphate-dependent aminotransferase family. Csd subfamily.</text>
</comment>
<keyword evidence="11" id="KW-1185">Reference proteome</keyword>
<dbReference type="PANTHER" id="PTHR43586">
    <property type="entry name" value="CYSTEINE DESULFURASE"/>
    <property type="match status" value="1"/>
</dbReference>
<dbReference type="SUPFAM" id="SSF53383">
    <property type="entry name" value="PLP-dependent transferases"/>
    <property type="match status" value="1"/>
</dbReference>
<comment type="caution">
    <text evidence="10">The sequence shown here is derived from an EMBL/GenBank/DDBJ whole genome shotgun (WGS) entry which is preliminary data.</text>
</comment>
<dbReference type="Proteomes" id="UP001501822">
    <property type="component" value="Unassembled WGS sequence"/>
</dbReference>
<dbReference type="CDD" id="cd06453">
    <property type="entry name" value="SufS_like"/>
    <property type="match status" value="1"/>
</dbReference>
<evidence type="ECO:0000256" key="1">
    <source>
        <dbReference type="ARBA" id="ARBA00001933"/>
    </source>
</evidence>
<name>A0ABN0XRD5_9ACTN</name>
<dbReference type="Pfam" id="PF00266">
    <property type="entry name" value="Aminotran_5"/>
    <property type="match status" value="1"/>
</dbReference>
<dbReference type="InterPro" id="IPR015424">
    <property type="entry name" value="PyrdxlP-dep_Trfase"/>
</dbReference>
<evidence type="ECO:0000256" key="8">
    <source>
        <dbReference type="RuleBase" id="RU004506"/>
    </source>
</evidence>
<dbReference type="NCBIfam" id="TIGR01979">
    <property type="entry name" value="sufS"/>
    <property type="match status" value="1"/>
</dbReference>
<keyword evidence="5 8" id="KW-0663">Pyridoxal phosphate</keyword>
<comment type="catalytic activity">
    <reaction evidence="6 8">
        <text>(sulfur carrier)-H + L-cysteine = (sulfur carrier)-SH + L-alanine</text>
        <dbReference type="Rhea" id="RHEA:43892"/>
        <dbReference type="Rhea" id="RHEA-COMP:14737"/>
        <dbReference type="Rhea" id="RHEA-COMP:14739"/>
        <dbReference type="ChEBI" id="CHEBI:29917"/>
        <dbReference type="ChEBI" id="CHEBI:35235"/>
        <dbReference type="ChEBI" id="CHEBI:57972"/>
        <dbReference type="ChEBI" id="CHEBI:64428"/>
        <dbReference type="EC" id="2.8.1.7"/>
    </reaction>
</comment>
<dbReference type="Gene3D" id="3.40.640.10">
    <property type="entry name" value="Type I PLP-dependent aspartate aminotransferase-like (Major domain)"/>
    <property type="match status" value="1"/>
</dbReference>
<organism evidence="10 11">
    <name type="scientific">Actinoallomurus spadix</name>
    <dbReference type="NCBI Taxonomy" id="79912"/>
    <lineage>
        <taxon>Bacteria</taxon>
        <taxon>Bacillati</taxon>
        <taxon>Actinomycetota</taxon>
        <taxon>Actinomycetes</taxon>
        <taxon>Streptosporangiales</taxon>
        <taxon>Thermomonosporaceae</taxon>
        <taxon>Actinoallomurus</taxon>
    </lineage>
</organism>
<reference evidence="10 11" key="1">
    <citation type="journal article" date="2019" name="Int. J. Syst. Evol. Microbiol.">
        <title>The Global Catalogue of Microorganisms (GCM) 10K type strain sequencing project: providing services to taxonomists for standard genome sequencing and annotation.</title>
        <authorList>
            <consortium name="The Broad Institute Genomics Platform"/>
            <consortium name="The Broad Institute Genome Sequencing Center for Infectious Disease"/>
            <person name="Wu L."/>
            <person name="Ma J."/>
        </authorList>
    </citation>
    <scope>NUCLEOTIDE SEQUENCE [LARGE SCALE GENOMIC DNA]</scope>
    <source>
        <strain evidence="10 11">JCM 3146</strain>
    </source>
</reference>
<dbReference type="RefSeq" id="WP_308206113.1">
    <property type="nucleotide sequence ID" value="NZ_BAAABM010000069.1"/>
</dbReference>
<dbReference type="InterPro" id="IPR015422">
    <property type="entry name" value="PyrdxlP-dep_Trfase_small"/>
</dbReference>
<dbReference type="Gene3D" id="3.90.1150.10">
    <property type="entry name" value="Aspartate Aminotransferase, domain 1"/>
    <property type="match status" value="1"/>
</dbReference>
<feature type="domain" description="Aminotransferase class V" evidence="9">
    <location>
        <begin position="26"/>
        <end position="412"/>
    </location>
</feature>
<dbReference type="EMBL" id="BAAABM010000069">
    <property type="protein sequence ID" value="GAA0370378.1"/>
    <property type="molecule type" value="Genomic_DNA"/>
</dbReference>
<sequence>MSIDVERIRADFPILTRTVRDGRPLVYLDSANTSQKPRQVIDAIEDYYARHNANIHRATHQLGEEATEAYEGARIKVANFIGAGSESEVVFTKNISEGINLVAYAMGNAATAGPEAERFRVGPGDEIVITEMEHHSNIVPWQLLAQRTGATLRWFRVTDDGRLDLSDIDELINERTKIVAVAHQSNVLGTINPIRLIADRAHAVGALVLADGAQAVPHMRVNVQELGVDFYGFTAHKLCGPTGIGVLWGRLELLETLPPFLGGGEMIETVAMEGSTFAPPPHKFEAGTMPIAEAAGLGAAIDYLTAVGIDDIADQQHELLAYALKSLTAVEGVRILGPTEAEDRGTAISFTLEGPDGREIHPHDVSQVLDAHGIAVRAGHHCARPLHRRFGVTASTRASLYFYNTPADVDALVEGLRETQKFFGSA</sequence>
<protein>
    <recommendedName>
        <fullName evidence="3 8">Cysteine desulfurase</fullName>
        <ecNumber evidence="3 8">2.8.1.7</ecNumber>
    </recommendedName>
</protein>
<evidence type="ECO:0000256" key="3">
    <source>
        <dbReference type="ARBA" id="ARBA00012239"/>
    </source>
</evidence>
<comment type="cofactor">
    <cofactor evidence="1 7">
        <name>pyridoxal 5'-phosphate</name>
        <dbReference type="ChEBI" id="CHEBI:597326"/>
    </cofactor>
</comment>
<dbReference type="InterPro" id="IPR000192">
    <property type="entry name" value="Aminotrans_V_dom"/>
</dbReference>
<keyword evidence="4 8" id="KW-0808">Transferase</keyword>
<evidence type="ECO:0000256" key="7">
    <source>
        <dbReference type="RuleBase" id="RU004504"/>
    </source>
</evidence>
<dbReference type="InterPro" id="IPR015421">
    <property type="entry name" value="PyrdxlP-dep_Trfase_major"/>
</dbReference>
<dbReference type="EC" id="2.8.1.7" evidence="3 8"/>
<comment type="function">
    <text evidence="8">Catalyzes the removal of elemental sulfur and selenium atoms from L-cysteine, L-cystine, L-selenocysteine, and L-selenocystine to produce L-alanine.</text>
</comment>
<dbReference type="InterPro" id="IPR010970">
    <property type="entry name" value="Cys_dSase_SufS"/>
</dbReference>
<evidence type="ECO:0000313" key="10">
    <source>
        <dbReference type="EMBL" id="GAA0370378.1"/>
    </source>
</evidence>
<dbReference type="InterPro" id="IPR020578">
    <property type="entry name" value="Aminotrans_V_PyrdxlP_BS"/>
</dbReference>
<gene>
    <name evidence="10" type="ORF">GCM10010151_70390</name>
</gene>
<evidence type="ECO:0000256" key="4">
    <source>
        <dbReference type="ARBA" id="ARBA00022679"/>
    </source>
</evidence>
<evidence type="ECO:0000259" key="9">
    <source>
        <dbReference type="Pfam" id="PF00266"/>
    </source>
</evidence>
<evidence type="ECO:0000256" key="2">
    <source>
        <dbReference type="ARBA" id="ARBA00010447"/>
    </source>
</evidence>
<dbReference type="PROSITE" id="PS00595">
    <property type="entry name" value="AA_TRANSFER_CLASS_5"/>
    <property type="match status" value="1"/>
</dbReference>
<dbReference type="PANTHER" id="PTHR43586:SF8">
    <property type="entry name" value="CYSTEINE DESULFURASE 1, CHLOROPLASTIC"/>
    <property type="match status" value="1"/>
</dbReference>
<proteinExistence type="inferred from homology"/>
<accession>A0ABN0XRD5</accession>